<reference evidence="1" key="1">
    <citation type="journal article" date="2022" name="Proc. Natl. Acad. Sci. U.S.A.">
        <title>Identification of the Bartonella autotransporter CFA as a protective antigen and hypervariable target of neutralizing antibodies in mice.</title>
        <authorList>
            <person name="Siewert L.K."/>
            <person name="Korotaev A."/>
            <person name="Sedzicki J."/>
            <person name="Fromm K."/>
            <person name="Pinschewer D.D."/>
            <person name="Dehio C."/>
        </authorList>
    </citation>
    <scope>NUCLEOTIDE SEQUENCE</scope>
    <source>
        <strain evidence="1">IBS296</strain>
    </source>
</reference>
<dbReference type="Proteomes" id="UP001056980">
    <property type="component" value="Chromosome"/>
</dbReference>
<dbReference type="EMBL" id="CP083444">
    <property type="protein sequence ID" value="USP02163.1"/>
    <property type="molecule type" value="Genomic_DNA"/>
</dbReference>
<sequence>MSSKIPWTRLFADRWILGLACLSPIECNVYIKLRLQMLYTGKPLLNNMKVWANYTGCSVKMFMKALDVLMNTGHIARLEDGCLWSTDVEEELNNCNESLEKVSKISRSKRLSERAQKAAQARWEKHKNDAKTFKHNANGMLKDAKQDAYDMLKDAYIYNINNNTNSYNKKTNTIVLAKKEINFENLEIRDQVDKPTKVHDYESQPEQIATGAENQSSLHEQSIDTQCNTKPQWNINDAMLDKIPSRNSPKVAKTLAEIVGDVLPSTLHEQESVLKKTKRVRTDRGCRLPDDFEPDYDFAIAEGLSPEHVKVEIAKFRDYWKAKTGKDATKTDWQATWRNWVRNSKKYKINKLGANNERFSKNQRISGGTGATIRNLIGAT</sequence>
<protein>
    <submittedName>
        <fullName evidence="1">YdaU family protein</fullName>
    </submittedName>
</protein>
<evidence type="ECO:0000313" key="2">
    <source>
        <dbReference type="Proteomes" id="UP001056980"/>
    </source>
</evidence>
<dbReference type="RefSeq" id="WP_252619278.1">
    <property type="nucleotide sequence ID" value="NZ_CP083444.1"/>
</dbReference>
<evidence type="ECO:0000313" key="1">
    <source>
        <dbReference type="EMBL" id="USP02163.1"/>
    </source>
</evidence>
<proteinExistence type="predicted"/>
<dbReference type="KEGG" id="btay:LAJ60_04510"/>
<dbReference type="AlphaFoldDB" id="A0A9Q8YWD2"/>
<organism evidence="1 2">
    <name type="scientific">Bartonella taylorii</name>
    <dbReference type="NCBI Taxonomy" id="33046"/>
    <lineage>
        <taxon>Bacteria</taxon>
        <taxon>Pseudomonadati</taxon>
        <taxon>Pseudomonadota</taxon>
        <taxon>Alphaproteobacteria</taxon>
        <taxon>Hyphomicrobiales</taxon>
        <taxon>Bartonellaceae</taxon>
        <taxon>Bartonella</taxon>
    </lineage>
</organism>
<name>A0A9Q8YWD2_BARTA</name>
<gene>
    <name evidence="1" type="ORF">LAJ60_04510</name>
</gene>
<accession>A0A9Q8YWD2</accession>